<keyword evidence="6" id="KW-1185">Reference proteome</keyword>
<comment type="caution">
    <text evidence="1">Lacks conserved residue(s) required for the propagation of feature annotation.</text>
</comment>
<feature type="domain" description="Apple" evidence="4">
    <location>
        <begin position="21"/>
        <end position="110"/>
    </location>
</feature>
<evidence type="ECO:0000313" key="5">
    <source>
        <dbReference type="EMBL" id="KAJ7337231.1"/>
    </source>
</evidence>
<sequence length="435" mass="44618">MSVSGLVLLLFTTVRFVQIVCNLEQRYILGALKTVPNHKLNGHQIKTLKGSTLLSCAQLCLAEPRCVSTNFGVSPAENKLVCELNYRSVSLLSNDELGYAEGFIFYLYSEAFQTSSDIKEGCKQITCYNGGYCYFNQGKQQFQCKCILPWKGDSCETKIDVYYNFTTLFAKGRFGPDSNVLYQGTPLEGILVQDGLQTWNVPVTGQYHLELCGATGGDYSALHTNGGRGAKVQGRVHLHQGTQLSALLGQEGKGGGGGGGTFVVFASDGSPLAVAGGGGAADIVDGDPGQAGRSGSINAGGAGMGGKVCVKGGSITRIIGVGGGGGLIADGHCYLNSKCDKICKAGNDGGKSFNAGGVGGYNKNSRCAGGFGGGGNCGGGGGYSGGGVQVDGNSRNLDLHAGGGGSFVPNAHWTVVSGGCPLGDGFASFQIVVVD</sequence>
<dbReference type="SUPFAM" id="SSF57196">
    <property type="entry name" value="EGF/Laminin"/>
    <property type="match status" value="1"/>
</dbReference>
<dbReference type="OrthoDB" id="5980343at2759"/>
<dbReference type="Proteomes" id="UP001163046">
    <property type="component" value="Unassembled WGS sequence"/>
</dbReference>
<dbReference type="InterPro" id="IPR003609">
    <property type="entry name" value="Pan_app"/>
</dbReference>
<comment type="caution">
    <text evidence="5">The sequence shown here is derived from an EMBL/GenBank/DDBJ whole genome shotgun (WGS) entry which is preliminary data.</text>
</comment>
<dbReference type="AlphaFoldDB" id="A0A9W9YHP3"/>
<accession>A0A9W9YHP3</accession>
<keyword evidence="2" id="KW-0732">Signal</keyword>
<feature type="chain" id="PRO_5040973727" description="EGF-like domain-containing protein" evidence="2">
    <location>
        <begin position="20"/>
        <end position="435"/>
    </location>
</feature>
<keyword evidence="1" id="KW-0245">EGF-like domain</keyword>
<feature type="domain" description="EGF-like" evidence="3">
    <location>
        <begin position="118"/>
        <end position="156"/>
    </location>
</feature>
<evidence type="ECO:0000256" key="2">
    <source>
        <dbReference type="SAM" id="SignalP"/>
    </source>
</evidence>
<evidence type="ECO:0000259" key="4">
    <source>
        <dbReference type="PROSITE" id="PS50948"/>
    </source>
</evidence>
<dbReference type="PROSITE" id="PS50026">
    <property type="entry name" value="EGF_3"/>
    <property type="match status" value="1"/>
</dbReference>
<dbReference type="PROSITE" id="PS01186">
    <property type="entry name" value="EGF_2"/>
    <property type="match status" value="1"/>
</dbReference>
<dbReference type="EMBL" id="MU827781">
    <property type="protein sequence ID" value="KAJ7337231.1"/>
    <property type="molecule type" value="Genomic_DNA"/>
</dbReference>
<gene>
    <name evidence="5" type="ORF">OS493_010088</name>
</gene>
<evidence type="ECO:0008006" key="7">
    <source>
        <dbReference type="Google" id="ProtNLM"/>
    </source>
</evidence>
<dbReference type="Pfam" id="PF00024">
    <property type="entry name" value="PAN_1"/>
    <property type="match status" value="1"/>
</dbReference>
<dbReference type="InterPro" id="IPR000742">
    <property type="entry name" value="EGF"/>
</dbReference>
<feature type="signal peptide" evidence="2">
    <location>
        <begin position="1"/>
        <end position="19"/>
    </location>
</feature>
<evidence type="ECO:0000259" key="3">
    <source>
        <dbReference type="PROSITE" id="PS50026"/>
    </source>
</evidence>
<dbReference type="PROSITE" id="PS50948">
    <property type="entry name" value="PAN"/>
    <property type="match status" value="1"/>
</dbReference>
<organism evidence="5 6">
    <name type="scientific">Desmophyllum pertusum</name>
    <dbReference type="NCBI Taxonomy" id="174260"/>
    <lineage>
        <taxon>Eukaryota</taxon>
        <taxon>Metazoa</taxon>
        <taxon>Cnidaria</taxon>
        <taxon>Anthozoa</taxon>
        <taxon>Hexacorallia</taxon>
        <taxon>Scleractinia</taxon>
        <taxon>Caryophylliina</taxon>
        <taxon>Caryophylliidae</taxon>
        <taxon>Desmophyllum</taxon>
    </lineage>
</organism>
<reference evidence="5" key="1">
    <citation type="submission" date="2023-01" db="EMBL/GenBank/DDBJ databases">
        <title>Genome assembly of the deep-sea coral Lophelia pertusa.</title>
        <authorList>
            <person name="Herrera S."/>
            <person name="Cordes E."/>
        </authorList>
    </citation>
    <scope>NUCLEOTIDE SEQUENCE</scope>
    <source>
        <strain evidence="5">USNM1676648</strain>
        <tissue evidence="5">Polyp</tissue>
    </source>
</reference>
<feature type="disulfide bond" evidence="1">
    <location>
        <begin position="146"/>
        <end position="155"/>
    </location>
</feature>
<evidence type="ECO:0000256" key="1">
    <source>
        <dbReference type="PROSITE-ProRule" id="PRU00076"/>
    </source>
</evidence>
<proteinExistence type="predicted"/>
<feature type="disulfide bond" evidence="1">
    <location>
        <begin position="127"/>
        <end position="144"/>
    </location>
</feature>
<protein>
    <recommendedName>
        <fullName evidence="7">EGF-like domain-containing protein</fullName>
    </recommendedName>
</protein>
<evidence type="ECO:0000313" key="6">
    <source>
        <dbReference type="Proteomes" id="UP001163046"/>
    </source>
</evidence>
<keyword evidence="1" id="KW-1015">Disulfide bond</keyword>
<dbReference type="PROSITE" id="PS00022">
    <property type="entry name" value="EGF_1"/>
    <property type="match status" value="1"/>
</dbReference>
<dbReference type="Gene3D" id="2.10.25.10">
    <property type="entry name" value="Laminin"/>
    <property type="match status" value="1"/>
</dbReference>
<name>A0A9W9YHP3_9CNID</name>